<dbReference type="SUPFAM" id="SSF55166">
    <property type="entry name" value="Hedgehog/DD-peptidase"/>
    <property type="match status" value="1"/>
</dbReference>
<organism evidence="4 5">
    <name type="scientific">Actinocorallia libanotica</name>
    <dbReference type="NCBI Taxonomy" id="46162"/>
    <lineage>
        <taxon>Bacteria</taxon>
        <taxon>Bacillati</taxon>
        <taxon>Actinomycetota</taxon>
        <taxon>Actinomycetes</taxon>
        <taxon>Streptosporangiales</taxon>
        <taxon>Thermomonosporaceae</taxon>
        <taxon>Actinocorallia</taxon>
    </lineage>
</organism>
<evidence type="ECO:0000313" key="5">
    <source>
        <dbReference type="Proteomes" id="UP001500665"/>
    </source>
</evidence>
<dbReference type="Proteomes" id="UP001500665">
    <property type="component" value="Unassembled WGS sequence"/>
</dbReference>
<dbReference type="InterPro" id="IPR003709">
    <property type="entry name" value="VanY-like_core_dom"/>
</dbReference>
<keyword evidence="1" id="KW-0175">Coiled coil</keyword>
<name>A0ABP4B1K4_9ACTN</name>
<evidence type="ECO:0000256" key="2">
    <source>
        <dbReference type="SAM" id="SignalP"/>
    </source>
</evidence>
<keyword evidence="2" id="KW-0732">Signal</keyword>
<protein>
    <recommendedName>
        <fullName evidence="3">D-alanyl-D-alanine carboxypeptidase-like core domain-containing protein</fullName>
    </recommendedName>
</protein>
<feature type="coiled-coil region" evidence="1">
    <location>
        <begin position="136"/>
        <end position="202"/>
    </location>
</feature>
<feature type="chain" id="PRO_5046534394" description="D-alanyl-D-alanine carboxypeptidase-like core domain-containing protein" evidence="2">
    <location>
        <begin position="24"/>
        <end position="350"/>
    </location>
</feature>
<feature type="domain" description="D-alanyl-D-alanine carboxypeptidase-like core" evidence="3">
    <location>
        <begin position="239"/>
        <end position="343"/>
    </location>
</feature>
<dbReference type="CDD" id="cd14814">
    <property type="entry name" value="Peptidase_M15"/>
    <property type="match status" value="1"/>
</dbReference>
<accession>A0ABP4B1K4</accession>
<dbReference type="RefSeq" id="WP_344238707.1">
    <property type="nucleotide sequence ID" value="NZ_BAAAHH010000005.1"/>
</dbReference>
<gene>
    <name evidence="4" type="ORF">GCM10009550_17790</name>
</gene>
<dbReference type="EMBL" id="BAAAHH010000005">
    <property type="protein sequence ID" value="GAA0944664.1"/>
    <property type="molecule type" value="Genomic_DNA"/>
</dbReference>
<keyword evidence="5" id="KW-1185">Reference proteome</keyword>
<feature type="coiled-coil region" evidence="1">
    <location>
        <begin position="35"/>
        <end position="86"/>
    </location>
</feature>
<dbReference type="InterPro" id="IPR052179">
    <property type="entry name" value="DD-CPase-like"/>
</dbReference>
<dbReference type="Gene3D" id="3.30.1380.10">
    <property type="match status" value="1"/>
</dbReference>
<dbReference type="Gene3D" id="6.10.250.3150">
    <property type="match status" value="1"/>
</dbReference>
<dbReference type="InterPro" id="IPR009045">
    <property type="entry name" value="Zn_M74/Hedgehog-like"/>
</dbReference>
<proteinExistence type="predicted"/>
<dbReference type="PANTHER" id="PTHR34385">
    <property type="entry name" value="D-ALANYL-D-ALANINE CARBOXYPEPTIDASE"/>
    <property type="match status" value="1"/>
</dbReference>
<dbReference type="PANTHER" id="PTHR34385:SF1">
    <property type="entry name" value="PEPTIDOGLYCAN L-ALANYL-D-GLUTAMATE ENDOPEPTIDASE CWLK"/>
    <property type="match status" value="1"/>
</dbReference>
<evidence type="ECO:0000259" key="3">
    <source>
        <dbReference type="Pfam" id="PF02557"/>
    </source>
</evidence>
<comment type="caution">
    <text evidence="4">The sequence shown here is derived from an EMBL/GenBank/DDBJ whole genome shotgun (WGS) entry which is preliminary data.</text>
</comment>
<evidence type="ECO:0000256" key="1">
    <source>
        <dbReference type="SAM" id="Coils"/>
    </source>
</evidence>
<dbReference type="Pfam" id="PF02557">
    <property type="entry name" value="VanY"/>
    <property type="match status" value="1"/>
</dbReference>
<reference evidence="5" key="1">
    <citation type="journal article" date="2019" name="Int. J. Syst. Evol. Microbiol.">
        <title>The Global Catalogue of Microorganisms (GCM) 10K type strain sequencing project: providing services to taxonomists for standard genome sequencing and annotation.</title>
        <authorList>
            <consortium name="The Broad Institute Genomics Platform"/>
            <consortium name="The Broad Institute Genome Sequencing Center for Infectious Disease"/>
            <person name="Wu L."/>
            <person name="Ma J."/>
        </authorList>
    </citation>
    <scope>NUCLEOTIDE SEQUENCE [LARGE SCALE GENOMIC DNA]</scope>
    <source>
        <strain evidence="5">JCM 10696</strain>
    </source>
</reference>
<sequence length="350" mass="39168">MPTPRSAKLAAVLLMTVSLVVTGVPPEVAALAPGIEEVESLRRKANDARDELQKLDKSWKSQQTELKKSKKRLRETLEQLAVADAEFEKMREPLSELANSAYQAPTASGTLSLFGMASATDALRGSADVSFLANNNNGMLKTAKELRERRENLANQAQELQSSTAIDQAKIAKQKKTLFNRINQLTNQLNKMLKNLDLDRDTRLTLTCDTALAEEASQFPNGLIPSKYLCKLPQKGFMLRADAALGFYKLNAAYKKHFGQDMCVRDAYRDLAEQRSIYYQRPGFAAIPGRSNHGLGQALDLCGGIQSQGTTQFNWLEANSRKYGWFHPSWAYSSPFEPWHWEFGTEAERE</sequence>
<evidence type="ECO:0000313" key="4">
    <source>
        <dbReference type="EMBL" id="GAA0944664.1"/>
    </source>
</evidence>
<feature type="signal peptide" evidence="2">
    <location>
        <begin position="1"/>
        <end position="23"/>
    </location>
</feature>